<evidence type="ECO:0000313" key="2">
    <source>
        <dbReference type="Proteomes" id="UP000725002"/>
    </source>
</evidence>
<dbReference type="AlphaFoldDB" id="A0A940DRZ6"/>
<comment type="caution">
    <text evidence="1">The sequence shown here is derived from an EMBL/GenBank/DDBJ whole genome shotgun (WGS) entry which is preliminary data.</text>
</comment>
<reference evidence="1" key="1">
    <citation type="submission" date="2020-10" db="EMBL/GenBank/DDBJ databases">
        <authorList>
            <person name="Gilroy R."/>
        </authorList>
    </citation>
    <scope>NUCLEOTIDE SEQUENCE</scope>
    <source>
        <strain evidence="1">G3-8215</strain>
    </source>
</reference>
<organism evidence="1 2">
    <name type="scientific">Candidatus Cryptobacteroides avicola</name>
    <dbReference type="NCBI Taxonomy" id="2840757"/>
    <lineage>
        <taxon>Bacteria</taxon>
        <taxon>Pseudomonadati</taxon>
        <taxon>Bacteroidota</taxon>
        <taxon>Bacteroidia</taxon>
        <taxon>Bacteroidales</taxon>
        <taxon>Candidatus Cryptobacteroides</taxon>
    </lineage>
</organism>
<dbReference type="Proteomes" id="UP000725002">
    <property type="component" value="Unassembled WGS sequence"/>
</dbReference>
<sequence>MEHLKTVFAILLAAQVISGCRATDTYYVEDIDDPGYEVFSRSYGWQVNNFFRCAEMTEFFMEYQDIREDREASEQLADRYFGELWDKLYYEKVTVDMIGTLHMETDCTFSFDPYEIPYWKDAGFRMESAMADWSISIGCDSETFTAEALMKVEGSDVYMDSFRSVYREPGTDHVMEVTYDETSGPMSLPVCDEGLFTYVPESGTMSVKITGPEVTDSFLIIFDSDRTGVSRNGAPVKYYPSPRPQFAGFSRFR</sequence>
<dbReference type="EMBL" id="JADILV010000041">
    <property type="protein sequence ID" value="MBO8483677.1"/>
    <property type="molecule type" value="Genomic_DNA"/>
</dbReference>
<evidence type="ECO:0008006" key="3">
    <source>
        <dbReference type="Google" id="ProtNLM"/>
    </source>
</evidence>
<name>A0A940DRZ6_9BACT</name>
<dbReference type="PROSITE" id="PS51257">
    <property type="entry name" value="PROKAR_LIPOPROTEIN"/>
    <property type="match status" value="1"/>
</dbReference>
<gene>
    <name evidence="1" type="ORF">IAB75_06135</name>
</gene>
<accession>A0A940DRZ6</accession>
<proteinExistence type="predicted"/>
<evidence type="ECO:0000313" key="1">
    <source>
        <dbReference type="EMBL" id="MBO8483677.1"/>
    </source>
</evidence>
<protein>
    <recommendedName>
        <fullName evidence="3">Lipoprotein</fullName>
    </recommendedName>
</protein>
<reference evidence="1" key="2">
    <citation type="journal article" date="2021" name="PeerJ">
        <title>Extensive microbial diversity within the chicken gut microbiome revealed by metagenomics and culture.</title>
        <authorList>
            <person name="Gilroy R."/>
            <person name="Ravi A."/>
            <person name="Getino M."/>
            <person name="Pursley I."/>
            <person name="Horton D.L."/>
            <person name="Alikhan N.F."/>
            <person name="Baker D."/>
            <person name="Gharbi K."/>
            <person name="Hall N."/>
            <person name="Watson M."/>
            <person name="Adriaenssens E.M."/>
            <person name="Foster-Nyarko E."/>
            <person name="Jarju S."/>
            <person name="Secka A."/>
            <person name="Antonio M."/>
            <person name="Oren A."/>
            <person name="Chaudhuri R.R."/>
            <person name="La Ragione R."/>
            <person name="Hildebrand F."/>
            <person name="Pallen M.J."/>
        </authorList>
    </citation>
    <scope>NUCLEOTIDE SEQUENCE</scope>
    <source>
        <strain evidence="1">G3-8215</strain>
    </source>
</reference>